<evidence type="ECO:0000313" key="3">
    <source>
        <dbReference type="EMBL" id="KAJ9588630.1"/>
    </source>
</evidence>
<comment type="caution">
    <text evidence="3">The sequence shown here is derived from an EMBL/GenBank/DDBJ whole genome shotgun (WGS) entry which is preliminary data.</text>
</comment>
<evidence type="ECO:0000256" key="1">
    <source>
        <dbReference type="ARBA" id="ARBA00022801"/>
    </source>
</evidence>
<gene>
    <name evidence="3" type="ORF">L9F63_028066</name>
</gene>
<dbReference type="Pfam" id="PF09261">
    <property type="entry name" value="Alpha-mann_mid"/>
    <property type="match status" value="1"/>
</dbReference>
<feature type="non-terminal residue" evidence="3">
    <location>
        <position position="1"/>
    </location>
</feature>
<dbReference type="AlphaFoldDB" id="A0AAD7ZXV0"/>
<dbReference type="Gene3D" id="1.20.1270.50">
    <property type="entry name" value="Glycoside hydrolase family 38, central domain"/>
    <property type="match status" value="1"/>
</dbReference>
<dbReference type="Proteomes" id="UP001233999">
    <property type="component" value="Unassembled WGS sequence"/>
</dbReference>
<dbReference type="InterPro" id="IPR015341">
    <property type="entry name" value="Glyco_hydro_38_cen"/>
</dbReference>
<dbReference type="SUPFAM" id="SSF88688">
    <property type="entry name" value="Families 57/38 glycoside transferase middle domain"/>
    <property type="match status" value="1"/>
</dbReference>
<organism evidence="3 4">
    <name type="scientific">Diploptera punctata</name>
    <name type="common">Pacific beetle cockroach</name>
    <dbReference type="NCBI Taxonomy" id="6984"/>
    <lineage>
        <taxon>Eukaryota</taxon>
        <taxon>Metazoa</taxon>
        <taxon>Ecdysozoa</taxon>
        <taxon>Arthropoda</taxon>
        <taxon>Hexapoda</taxon>
        <taxon>Insecta</taxon>
        <taxon>Pterygota</taxon>
        <taxon>Neoptera</taxon>
        <taxon>Polyneoptera</taxon>
        <taxon>Dictyoptera</taxon>
        <taxon>Blattodea</taxon>
        <taxon>Blaberoidea</taxon>
        <taxon>Blaberidae</taxon>
        <taxon>Diplopterinae</taxon>
        <taxon>Diploptera</taxon>
    </lineage>
</organism>
<protein>
    <recommendedName>
        <fullName evidence="2">Glycoside hydrolase family 38 central domain-containing protein</fullName>
    </recommendedName>
</protein>
<keyword evidence="4" id="KW-1185">Reference proteome</keyword>
<dbReference type="GO" id="GO:0006013">
    <property type="term" value="P:mannose metabolic process"/>
    <property type="evidence" value="ECO:0007669"/>
    <property type="project" value="InterPro"/>
</dbReference>
<keyword evidence="1" id="KW-0378">Hydrolase</keyword>
<dbReference type="InterPro" id="IPR037094">
    <property type="entry name" value="Glyco_hydro_38_cen_sf"/>
</dbReference>
<evidence type="ECO:0000313" key="4">
    <source>
        <dbReference type="Proteomes" id="UP001233999"/>
    </source>
</evidence>
<feature type="domain" description="Glycoside hydrolase family 38 central" evidence="2">
    <location>
        <begin position="16"/>
        <end position="49"/>
    </location>
</feature>
<reference evidence="3" key="1">
    <citation type="journal article" date="2023" name="IScience">
        <title>Live-bearing cockroach genome reveals convergent evolutionary mechanisms linked to viviparity in insects and beyond.</title>
        <authorList>
            <person name="Fouks B."/>
            <person name="Harrison M.C."/>
            <person name="Mikhailova A.A."/>
            <person name="Marchal E."/>
            <person name="English S."/>
            <person name="Carruthers M."/>
            <person name="Jennings E.C."/>
            <person name="Chiamaka E.L."/>
            <person name="Frigard R.A."/>
            <person name="Pippel M."/>
            <person name="Attardo G.M."/>
            <person name="Benoit J.B."/>
            <person name="Bornberg-Bauer E."/>
            <person name="Tobe S.S."/>
        </authorList>
    </citation>
    <scope>NUCLEOTIDE SEQUENCE</scope>
    <source>
        <strain evidence="3">Stay&amp;Tobe</strain>
    </source>
</reference>
<accession>A0AAD7ZXV0</accession>
<dbReference type="InterPro" id="IPR028995">
    <property type="entry name" value="Glyco_hydro_57/38_cen_sf"/>
</dbReference>
<feature type="non-terminal residue" evidence="3">
    <location>
        <position position="98"/>
    </location>
</feature>
<evidence type="ECO:0000259" key="2">
    <source>
        <dbReference type="Pfam" id="PF09261"/>
    </source>
</evidence>
<dbReference type="GO" id="GO:0004559">
    <property type="term" value="F:alpha-mannosidase activity"/>
    <property type="evidence" value="ECO:0007669"/>
    <property type="project" value="InterPro"/>
</dbReference>
<sequence>EISSLMQIVMITIGLLSDARRSLSLFQHHDGITGTARDHVVEDYAKKNHSCPQKSIKNNIMQIYLMSIQDHHALTVKSILKPVFNLLSLSQANSMPLM</sequence>
<dbReference type="EMBL" id="JASPKZ010005323">
    <property type="protein sequence ID" value="KAJ9588630.1"/>
    <property type="molecule type" value="Genomic_DNA"/>
</dbReference>
<name>A0AAD7ZXV0_DIPPU</name>
<reference evidence="3" key="2">
    <citation type="submission" date="2023-05" db="EMBL/GenBank/DDBJ databases">
        <authorList>
            <person name="Fouks B."/>
        </authorList>
    </citation>
    <scope>NUCLEOTIDE SEQUENCE</scope>
    <source>
        <strain evidence="3">Stay&amp;Tobe</strain>
        <tissue evidence="3">Testes</tissue>
    </source>
</reference>
<proteinExistence type="predicted"/>